<dbReference type="GO" id="GO:0005829">
    <property type="term" value="C:cytosol"/>
    <property type="evidence" value="ECO:0007669"/>
    <property type="project" value="TreeGrafter"/>
</dbReference>
<dbReference type="InterPro" id="IPR006439">
    <property type="entry name" value="HAD-SF_hydro_IA"/>
</dbReference>
<dbReference type="EMBL" id="CP034412">
    <property type="protein sequence ID" value="QCY46947.1"/>
    <property type="molecule type" value="Genomic_DNA"/>
</dbReference>
<dbReference type="RefSeq" id="WP_175419347.1">
    <property type="nucleotide sequence ID" value="NZ_CP034412.1"/>
</dbReference>
<evidence type="ECO:0000313" key="1">
    <source>
        <dbReference type="EMBL" id="QCY46947.1"/>
    </source>
</evidence>
<dbReference type="NCBIfam" id="TIGR01549">
    <property type="entry name" value="HAD-SF-IA-v1"/>
    <property type="match status" value="1"/>
</dbReference>
<dbReference type="GO" id="GO:0006281">
    <property type="term" value="P:DNA repair"/>
    <property type="evidence" value="ECO:0007669"/>
    <property type="project" value="TreeGrafter"/>
</dbReference>
<proteinExistence type="predicted"/>
<dbReference type="Gene3D" id="3.40.50.1000">
    <property type="entry name" value="HAD superfamily/HAD-like"/>
    <property type="match status" value="1"/>
</dbReference>
<gene>
    <name evidence="1" type="ORF">GcLGCM259_1207</name>
</gene>
<dbReference type="InterPro" id="IPR036412">
    <property type="entry name" value="HAD-like_sf"/>
</dbReference>
<protein>
    <submittedName>
        <fullName evidence="1">Haloacid dehalogenase</fullName>
    </submittedName>
</protein>
<dbReference type="GO" id="GO:0008967">
    <property type="term" value="F:phosphoglycolate phosphatase activity"/>
    <property type="evidence" value="ECO:0007669"/>
    <property type="project" value="TreeGrafter"/>
</dbReference>
<dbReference type="InterPro" id="IPR050155">
    <property type="entry name" value="HAD-like_hydrolase_sf"/>
</dbReference>
<accession>A0A5B7WSG3</accession>
<evidence type="ECO:0000313" key="2">
    <source>
        <dbReference type="Proteomes" id="UP000307000"/>
    </source>
</evidence>
<dbReference type="InterPro" id="IPR023214">
    <property type="entry name" value="HAD_sf"/>
</dbReference>
<name>A0A5B7WSG3_9MICC</name>
<organism evidence="1 2">
    <name type="scientific">Glutamicibacter creatinolyticus</name>
    <dbReference type="NCBI Taxonomy" id="162496"/>
    <lineage>
        <taxon>Bacteria</taxon>
        <taxon>Bacillati</taxon>
        <taxon>Actinomycetota</taxon>
        <taxon>Actinomycetes</taxon>
        <taxon>Micrococcales</taxon>
        <taxon>Micrococcaceae</taxon>
        <taxon>Glutamicibacter</taxon>
    </lineage>
</organism>
<dbReference type="KEGG" id="gcr:GcLGCM259_1207"/>
<keyword evidence="2" id="KW-1185">Reference proteome</keyword>
<dbReference type="PANTHER" id="PTHR43434:SF1">
    <property type="entry name" value="PHOSPHOGLYCOLATE PHOSPHATASE"/>
    <property type="match status" value="1"/>
</dbReference>
<dbReference type="PANTHER" id="PTHR43434">
    <property type="entry name" value="PHOSPHOGLYCOLATE PHOSPHATASE"/>
    <property type="match status" value="1"/>
</dbReference>
<dbReference type="AlphaFoldDB" id="A0A5B7WSG3"/>
<reference evidence="1 2" key="1">
    <citation type="submission" date="2018-12" db="EMBL/GenBank/DDBJ databases">
        <title>Complete Genome Sequence of Glutamicibacter creatinolyticus strain LGCM259,isolated from an abscess of a 12-year-old mare in Italy.</title>
        <authorList>
            <person name="Santos R.G."/>
            <person name="Silva A.L."/>
            <person name="Seyffert N."/>
            <person name="Castro T.L.P."/>
            <person name="Attili A.R."/>
            <person name="Rifici C."/>
            <person name="Mazzullo G."/>
            <person name="Brenig B."/>
            <person name="Venanzi F."/>
            <person name="Azevedo V."/>
        </authorList>
    </citation>
    <scope>NUCLEOTIDE SEQUENCE [LARGE SCALE GENOMIC DNA]</scope>
    <source>
        <strain evidence="1 2">LGCM 259</strain>
    </source>
</reference>
<dbReference type="SUPFAM" id="SSF56784">
    <property type="entry name" value="HAD-like"/>
    <property type="match status" value="1"/>
</dbReference>
<dbReference type="InterPro" id="IPR041492">
    <property type="entry name" value="HAD_2"/>
</dbReference>
<sequence>MSNNVEAYQREKLRLGGLGMFEVAIGSDTAGAPKPDAAPFLAGCEQLGTDPGRTLYVGENAINDVVGARNAGLPAVLLDRGARHKNFESARVENLTELTPEIRENSRDLAARAAGAPSICFFPKTPV</sequence>
<dbReference type="Pfam" id="PF13419">
    <property type="entry name" value="HAD_2"/>
    <property type="match status" value="1"/>
</dbReference>
<dbReference type="Proteomes" id="UP000307000">
    <property type="component" value="Chromosome"/>
</dbReference>